<dbReference type="PANTHER" id="PTHR34860">
    <property type="entry name" value="REPRESSOR-LIKE PROTEIN SSO7C3"/>
    <property type="match status" value="1"/>
</dbReference>
<proteinExistence type="predicted"/>
<sequence>MEKAIIKVHKRGIIVIPKRIREMLSIDEGTLLELRVENGKILLEPFDLWGRVWKCCQGSAEEAEEELDREEEKFWAKRE</sequence>
<dbReference type="NCBIfam" id="TIGR01439">
    <property type="entry name" value="lp_hng_hel_AbrB"/>
    <property type="match status" value="1"/>
</dbReference>
<dbReference type="Proteomes" id="UP000266720">
    <property type="component" value="Chromosome"/>
</dbReference>
<dbReference type="Pfam" id="PF04014">
    <property type="entry name" value="MazE_antitoxin"/>
    <property type="match status" value="1"/>
</dbReference>
<reference evidence="3" key="1">
    <citation type="book" date="2010" name="EXTREMOPHILES" publisher="0:0-0">
        <title>Complete genome sequences of ten hyperthermophilic archaea reveal their metabolic capabilities and possible ecological roles.</title>
        <editorList>
            <person name="?"/>
        </editorList>
        <authorList>
            <person name="Ravin N.V."/>
            <person name="Mardanov A.V."/>
            <person name="Bonch-Osmolovskaya E.A."/>
            <person name="Skryabin K.G."/>
        </authorList>
    </citation>
    <scope>NUCLEOTIDE SEQUENCE [LARGE SCALE GENOMIC DNA]</scope>
    <source>
        <strain evidence="3">1505</strain>
    </source>
</reference>
<dbReference type="PROSITE" id="PS51740">
    <property type="entry name" value="SPOVT_ABRB"/>
    <property type="match status" value="1"/>
</dbReference>
<dbReference type="SUPFAM" id="SSF89447">
    <property type="entry name" value="AbrB/MazE/MraZ-like"/>
    <property type="match status" value="1"/>
</dbReference>
<feature type="domain" description="SpoVT-AbrB" evidence="1">
    <location>
        <begin position="3"/>
        <end position="48"/>
    </location>
</feature>
<dbReference type="InterPro" id="IPR037914">
    <property type="entry name" value="SpoVT-AbrB_sf"/>
</dbReference>
<dbReference type="InterPro" id="IPR007159">
    <property type="entry name" value="SpoVT-AbrB_dom"/>
</dbReference>
<dbReference type="EMBL" id="CP007493">
    <property type="protein sequence ID" value="AJB41761.1"/>
    <property type="molecule type" value="Genomic_DNA"/>
</dbReference>
<dbReference type="SMART" id="SM00966">
    <property type="entry name" value="SpoVT_AbrB"/>
    <property type="match status" value="1"/>
</dbReference>
<dbReference type="RefSeq" id="WP_020963271.1">
    <property type="nucleotide sequence ID" value="NZ_CP007493.1"/>
</dbReference>
<dbReference type="KEGG" id="tcb:TCARB_0707"/>
<evidence type="ECO:0000259" key="1">
    <source>
        <dbReference type="PROSITE" id="PS51740"/>
    </source>
</evidence>
<dbReference type="GeneID" id="25406148"/>
<gene>
    <name evidence="2" type="ORF">TCARB_0707</name>
</gene>
<dbReference type="GeneID" id="16574270"/>
<evidence type="ECO:0000313" key="3">
    <source>
        <dbReference type="Proteomes" id="UP000266720"/>
    </source>
</evidence>
<dbReference type="Gene3D" id="2.10.260.10">
    <property type="match status" value="1"/>
</dbReference>
<protein>
    <recommendedName>
        <fullName evidence="1">SpoVT-AbrB domain-containing protein</fullName>
    </recommendedName>
</protein>
<evidence type="ECO:0000313" key="2">
    <source>
        <dbReference type="EMBL" id="AJB41761.1"/>
    </source>
</evidence>
<organism evidence="2 3">
    <name type="scientific">Thermofilum adornatum 1505</name>
    <dbReference type="NCBI Taxonomy" id="697581"/>
    <lineage>
        <taxon>Archaea</taxon>
        <taxon>Thermoproteota</taxon>
        <taxon>Thermoprotei</taxon>
        <taxon>Thermofilales</taxon>
        <taxon>Thermofilaceae</taxon>
        <taxon>Thermofilum</taxon>
    </lineage>
</organism>
<dbReference type="AlphaFoldDB" id="A0A3G1A8L4"/>
<dbReference type="PANTHER" id="PTHR34860:SF7">
    <property type="entry name" value="TRANSCRIPTION REGULATOR, SPOVT_ABRB FAMILY"/>
    <property type="match status" value="1"/>
</dbReference>
<name>A0A3G1A8L4_9CREN</name>
<accession>A0A3G1A8L4</accession>
<dbReference type="InterPro" id="IPR052975">
    <property type="entry name" value="Repressor-like_regulatory"/>
</dbReference>
<dbReference type="GO" id="GO:0003677">
    <property type="term" value="F:DNA binding"/>
    <property type="evidence" value="ECO:0007669"/>
    <property type="project" value="InterPro"/>
</dbReference>